<dbReference type="AlphaFoldDB" id="A0A940RZ70"/>
<sequence>MTSTNDRTLAARLPQCDIVALLLDQHATIKELFAQVESGQGDAKQEAFDQLRALLAVHEVGEELVVRPVAERTAGEKEAKARNEEEADATKVLKDLEKMDVSGPDFDRAIAQFKQAVTDHASHEEAEEFPALLENCTEEHRHVMGERLLKAEHLAPTHPHPTAAGKPAALAMTGPFASMMDRARDAMRG</sequence>
<dbReference type="InterPro" id="IPR012312">
    <property type="entry name" value="Hemerythrin-like"/>
</dbReference>
<evidence type="ECO:0000313" key="3">
    <source>
        <dbReference type="Proteomes" id="UP000670475"/>
    </source>
</evidence>
<accession>A0A940RZ70</accession>
<proteinExistence type="predicted"/>
<name>A0A940RZ70_9ACTN</name>
<gene>
    <name evidence="2" type="ORF">JFN87_18390</name>
</gene>
<dbReference type="PANTHER" id="PTHR35585:SF1">
    <property type="entry name" value="HHE DOMAIN PROTEIN (AFU_ORTHOLOGUE AFUA_4G00730)"/>
    <property type="match status" value="1"/>
</dbReference>
<reference evidence="2" key="1">
    <citation type="submission" date="2021-03" db="EMBL/GenBank/DDBJ databases">
        <title>Whole genome sequence of Streptomyces bomunensis MMS17-BM035.</title>
        <authorList>
            <person name="Lee J.H."/>
        </authorList>
    </citation>
    <scope>NUCLEOTIDE SEQUENCE</scope>
    <source>
        <strain evidence="2">MMS17-BM035</strain>
    </source>
</reference>
<dbReference type="Pfam" id="PF01814">
    <property type="entry name" value="Hemerythrin"/>
    <property type="match status" value="1"/>
</dbReference>
<keyword evidence="3" id="KW-1185">Reference proteome</keyword>
<feature type="domain" description="Hemerythrin-like" evidence="1">
    <location>
        <begin position="18"/>
        <end position="132"/>
    </location>
</feature>
<evidence type="ECO:0000313" key="2">
    <source>
        <dbReference type="EMBL" id="MBP0459459.1"/>
    </source>
</evidence>
<comment type="caution">
    <text evidence="2">The sequence shown here is derived from an EMBL/GenBank/DDBJ whole genome shotgun (WGS) entry which is preliminary data.</text>
</comment>
<evidence type="ECO:0000259" key="1">
    <source>
        <dbReference type="Pfam" id="PF01814"/>
    </source>
</evidence>
<dbReference type="Proteomes" id="UP000670475">
    <property type="component" value="Unassembled WGS sequence"/>
</dbReference>
<organism evidence="2 3">
    <name type="scientific">Streptomyces montanisoli</name>
    <dbReference type="NCBI Taxonomy" id="2798581"/>
    <lineage>
        <taxon>Bacteria</taxon>
        <taxon>Bacillati</taxon>
        <taxon>Actinomycetota</taxon>
        <taxon>Actinomycetes</taxon>
        <taxon>Kitasatosporales</taxon>
        <taxon>Streptomycetaceae</taxon>
        <taxon>Streptomyces</taxon>
    </lineage>
</organism>
<dbReference type="EMBL" id="JAGIQL010000073">
    <property type="protein sequence ID" value="MBP0459459.1"/>
    <property type="molecule type" value="Genomic_DNA"/>
</dbReference>
<protein>
    <submittedName>
        <fullName evidence="2">Hemerythrin domain-containing protein</fullName>
    </submittedName>
</protein>
<dbReference type="PANTHER" id="PTHR35585">
    <property type="entry name" value="HHE DOMAIN PROTEIN (AFU_ORTHOLOGUE AFUA_4G00730)"/>
    <property type="match status" value="1"/>
</dbReference>
<dbReference type="RefSeq" id="WP_209341296.1">
    <property type="nucleotide sequence ID" value="NZ_JAGIQL010000073.1"/>
</dbReference>